<feature type="compositionally biased region" description="Low complexity" evidence="4">
    <location>
        <begin position="199"/>
        <end position="208"/>
    </location>
</feature>
<comment type="catalytic activity">
    <reaction evidence="1">
        <text>Thiol-dependent hydrolysis of ester, thioester, amide, peptide and isopeptide bonds formed by the C-terminal Gly of ubiquitin (a 76-residue protein attached to proteins as an intracellular targeting signal).</text>
        <dbReference type="EC" id="3.4.19.12"/>
    </reaction>
</comment>
<evidence type="ECO:0000313" key="7">
    <source>
        <dbReference type="Proteomes" id="UP000694551"/>
    </source>
</evidence>
<feature type="domain" description="USP" evidence="5">
    <location>
        <begin position="1"/>
        <end position="167"/>
    </location>
</feature>
<dbReference type="InterPro" id="IPR038765">
    <property type="entry name" value="Papain-like_cys_pep_sf"/>
</dbReference>
<dbReference type="Gene3D" id="3.90.70.10">
    <property type="entry name" value="Cysteine proteinases"/>
    <property type="match status" value="1"/>
</dbReference>
<dbReference type="PROSITE" id="PS00973">
    <property type="entry name" value="USP_2"/>
    <property type="match status" value="1"/>
</dbReference>
<sequence length="242" mass="26436">VEDPGSASEAARAGHFTLEQCLNLFTKPEVLAPEEAWYCPKCKQHREASKQLMLWRLPNVLIIQLKRFSFRSFIWRDKINDMVDFPVRSLDLSKFCIGRKGEQQLPMYDLYAVINHYGGMIGGHYTAYARLPNDKNSWRLFDDSTVTTVDESQVVTRYAYVLFYRRLCCFSHADSGSLGGPGVAPGFSGSPHGTGAQRAPGSAGSPAAMGRVGSCPGSAGPSAPRTPPAPSQALAALRRPAP</sequence>
<dbReference type="EC" id="3.4.19.12" evidence="2"/>
<dbReference type="GO" id="GO:0004843">
    <property type="term" value="F:cysteine-type deubiquitinase activity"/>
    <property type="evidence" value="ECO:0007669"/>
    <property type="project" value="UniProtKB-EC"/>
</dbReference>
<evidence type="ECO:0000256" key="4">
    <source>
        <dbReference type="SAM" id="MobiDB-lite"/>
    </source>
</evidence>
<dbReference type="AlphaFoldDB" id="A0A8D0FZL9"/>
<name>A0A8D0FZL9_STROC</name>
<evidence type="ECO:0000259" key="5">
    <source>
        <dbReference type="PROSITE" id="PS50235"/>
    </source>
</evidence>
<evidence type="ECO:0000256" key="3">
    <source>
        <dbReference type="ARBA" id="ARBA00022801"/>
    </source>
</evidence>
<dbReference type="CDD" id="cd02674">
    <property type="entry name" value="Peptidase_C19R"/>
    <property type="match status" value="1"/>
</dbReference>
<dbReference type="PANTHER" id="PTHR21646:SF74">
    <property type="entry name" value="UBIQUITIN CARBOXYL-TERMINAL HYDROLASE 19"/>
    <property type="match status" value="1"/>
</dbReference>
<keyword evidence="7" id="KW-1185">Reference proteome</keyword>
<dbReference type="Ensembl" id="ENSSOCT00000023178.1">
    <property type="protein sequence ID" value="ENSSOCP00000022615.1"/>
    <property type="gene ID" value="ENSSOCG00000012661.1"/>
</dbReference>
<dbReference type="SUPFAM" id="SSF54001">
    <property type="entry name" value="Cysteine proteinases"/>
    <property type="match status" value="1"/>
</dbReference>
<dbReference type="PROSITE" id="PS50235">
    <property type="entry name" value="USP_3"/>
    <property type="match status" value="1"/>
</dbReference>
<evidence type="ECO:0000313" key="6">
    <source>
        <dbReference type="Ensembl" id="ENSSOCP00000022615.1"/>
    </source>
</evidence>
<protein>
    <recommendedName>
        <fullName evidence="2">ubiquitinyl hydrolase 1</fullName>
        <ecNumber evidence="2">3.4.19.12</ecNumber>
    </recommendedName>
</protein>
<reference evidence="6" key="1">
    <citation type="submission" date="2025-08" db="UniProtKB">
        <authorList>
            <consortium name="Ensembl"/>
        </authorList>
    </citation>
    <scope>IDENTIFICATION</scope>
</reference>
<dbReference type="Proteomes" id="UP000694551">
    <property type="component" value="Unplaced"/>
</dbReference>
<dbReference type="InterPro" id="IPR001394">
    <property type="entry name" value="Peptidase_C19_UCH"/>
</dbReference>
<proteinExistence type="predicted"/>
<evidence type="ECO:0000256" key="2">
    <source>
        <dbReference type="ARBA" id="ARBA00012759"/>
    </source>
</evidence>
<dbReference type="Pfam" id="PF00443">
    <property type="entry name" value="UCH"/>
    <property type="match status" value="1"/>
</dbReference>
<organism evidence="6 7">
    <name type="scientific">Strix occidentalis caurina</name>
    <name type="common">northern spotted owl</name>
    <dbReference type="NCBI Taxonomy" id="311401"/>
    <lineage>
        <taxon>Eukaryota</taxon>
        <taxon>Metazoa</taxon>
        <taxon>Chordata</taxon>
        <taxon>Craniata</taxon>
        <taxon>Vertebrata</taxon>
        <taxon>Euteleostomi</taxon>
        <taxon>Archelosauria</taxon>
        <taxon>Archosauria</taxon>
        <taxon>Dinosauria</taxon>
        <taxon>Saurischia</taxon>
        <taxon>Theropoda</taxon>
        <taxon>Coelurosauria</taxon>
        <taxon>Aves</taxon>
        <taxon>Neognathae</taxon>
        <taxon>Neoaves</taxon>
        <taxon>Telluraves</taxon>
        <taxon>Strigiformes</taxon>
        <taxon>Strigidae</taxon>
        <taxon>Strix</taxon>
    </lineage>
</organism>
<feature type="region of interest" description="Disordered" evidence="4">
    <location>
        <begin position="188"/>
        <end position="242"/>
    </location>
</feature>
<keyword evidence="3" id="KW-0378">Hydrolase</keyword>
<dbReference type="InterPro" id="IPR018200">
    <property type="entry name" value="USP_CS"/>
</dbReference>
<dbReference type="PANTHER" id="PTHR21646">
    <property type="entry name" value="UBIQUITIN CARBOXYL-TERMINAL HYDROLASE"/>
    <property type="match status" value="1"/>
</dbReference>
<dbReference type="InterPro" id="IPR050185">
    <property type="entry name" value="Ub_carboxyl-term_hydrolase"/>
</dbReference>
<accession>A0A8D0FZL9</accession>
<dbReference type="GO" id="GO:0016579">
    <property type="term" value="P:protein deubiquitination"/>
    <property type="evidence" value="ECO:0007669"/>
    <property type="project" value="InterPro"/>
</dbReference>
<dbReference type="InterPro" id="IPR028889">
    <property type="entry name" value="USP"/>
</dbReference>
<reference evidence="6" key="2">
    <citation type="submission" date="2025-09" db="UniProtKB">
        <authorList>
            <consortium name="Ensembl"/>
        </authorList>
    </citation>
    <scope>IDENTIFICATION</scope>
</reference>
<evidence type="ECO:0000256" key="1">
    <source>
        <dbReference type="ARBA" id="ARBA00000707"/>
    </source>
</evidence>
<dbReference type="GO" id="GO:0036503">
    <property type="term" value="P:ERAD pathway"/>
    <property type="evidence" value="ECO:0007669"/>
    <property type="project" value="TreeGrafter"/>
</dbReference>